<gene>
    <name evidence="1" type="ORF">PATL70BA_1238</name>
</gene>
<sequence length="30" mass="3457">MVRTVPLTYYYNEAIETASVYVVLMMRSGV</sequence>
<dbReference type="EMBL" id="LR130778">
    <property type="protein sequence ID" value="VDN47118.1"/>
    <property type="molecule type" value="Genomic_DNA"/>
</dbReference>
<name>A0A3P7PDY1_9FIRM</name>
<accession>A0A3P7PDY1</accession>
<evidence type="ECO:0000313" key="1">
    <source>
        <dbReference type="EMBL" id="VDN47118.1"/>
    </source>
</evidence>
<organism evidence="1 2">
    <name type="scientific">Petrocella atlantisensis</name>
    <dbReference type="NCBI Taxonomy" id="2173034"/>
    <lineage>
        <taxon>Bacteria</taxon>
        <taxon>Bacillati</taxon>
        <taxon>Bacillota</taxon>
        <taxon>Clostridia</taxon>
        <taxon>Lachnospirales</taxon>
        <taxon>Vallitaleaceae</taxon>
        <taxon>Petrocella</taxon>
    </lineage>
</organism>
<proteinExistence type="predicted"/>
<protein>
    <submittedName>
        <fullName evidence="1">Uncharacterized protein</fullName>
    </submittedName>
</protein>
<reference evidence="1 2" key="1">
    <citation type="submission" date="2018-09" db="EMBL/GenBank/DDBJ databases">
        <authorList>
            <person name="Postec A."/>
        </authorList>
    </citation>
    <scope>NUCLEOTIDE SEQUENCE [LARGE SCALE GENOMIC DNA]</scope>
    <source>
        <strain evidence="1">70B-A</strain>
    </source>
</reference>
<keyword evidence="2" id="KW-1185">Reference proteome</keyword>
<evidence type="ECO:0000313" key="2">
    <source>
        <dbReference type="Proteomes" id="UP000279029"/>
    </source>
</evidence>
<dbReference type="AlphaFoldDB" id="A0A3P7PDY1"/>
<dbReference type="KEGG" id="cbar:PATL70BA_1238"/>
<dbReference type="Proteomes" id="UP000279029">
    <property type="component" value="Chromosome"/>
</dbReference>